<organism evidence="1 2">
    <name type="scientific">Spiroplasma tabanidicola</name>
    <dbReference type="NCBI Taxonomy" id="324079"/>
    <lineage>
        <taxon>Bacteria</taxon>
        <taxon>Bacillati</taxon>
        <taxon>Mycoplasmatota</taxon>
        <taxon>Mollicutes</taxon>
        <taxon>Entomoplasmatales</taxon>
        <taxon>Spiroplasmataceae</taxon>
        <taxon>Spiroplasma</taxon>
    </lineage>
</organism>
<dbReference type="Proteomes" id="UP000424468">
    <property type="component" value="Chromosome"/>
</dbReference>
<dbReference type="KEGG" id="stab:STABA_v1c07140"/>
<dbReference type="AlphaFoldDB" id="A0A6I6CAW5"/>
<protein>
    <submittedName>
        <fullName evidence="1">Dual specificity phosphatase</fullName>
    </submittedName>
</protein>
<reference evidence="1 2" key="1">
    <citation type="submission" date="2019-11" db="EMBL/GenBank/DDBJ databases">
        <title>Complete genome sequence of Spiroplasma tabanidicola TAUS-1 (DSM 22603).</title>
        <authorList>
            <person name="Huang C.-T."/>
            <person name="Lin Y.-C."/>
            <person name="Kuo C.-H."/>
        </authorList>
    </citation>
    <scope>NUCLEOTIDE SEQUENCE [LARGE SCALE GENOMIC DNA]</scope>
    <source>
        <strain evidence="1 2">TAUS-1</strain>
    </source>
</reference>
<dbReference type="InterPro" id="IPR029021">
    <property type="entry name" value="Prot-tyrosine_phosphatase-like"/>
</dbReference>
<dbReference type="SUPFAM" id="SSF52799">
    <property type="entry name" value="(Phosphotyrosine protein) phosphatases II"/>
    <property type="match status" value="1"/>
</dbReference>
<dbReference type="OrthoDB" id="397722at2"/>
<proteinExistence type="predicted"/>
<evidence type="ECO:0000313" key="1">
    <source>
        <dbReference type="EMBL" id="QGS52071.1"/>
    </source>
</evidence>
<evidence type="ECO:0000313" key="2">
    <source>
        <dbReference type="Proteomes" id="UP000424468"/>
    </source>
</evidence>
<sequence length="166" mass="19583">MPFKNILNNIYLGDQFSLNLIDHQCELKIGDIYYNILNSKKEYNYKNQYFILSGDKMAINMKDSHDPDDFCNDLFVPAIKFLIENSEKTNIYTHCQLGVSRSASTIFIFLVVMKVLPHDNFKQALKKYIKDFYPYMKLNLGVYKFLENNFPFKEIANKMNTNWGDL</sequence>
<name>A0A6I6CAW5_9MOLU</name>
<accession>A0A6I6CAW5</accession>
<dbReference type="Gene3D" id="3.90.190.10">
    <property type="entry name" value="Protein tyrosine phosphatase superfamily"/>
    <property type="match status" value="1"/>
</dbReference>
<gene>
    <name evidence="1" type="ORF">STABA_v1c07140</name>
</gene>
<dbReference type="RefSeq" id="WP_156006662.1">
    <property type="nucleotide sequence ID" value="NZ_CP046276.1"/>
</dbReference>
<keyword evidence="2" id="KW-1185">Reference proteome</keyword>
<dbReference type="EMBL" id="CP046276">
    <property type="protein sequence ID" value="QGS52071.1"/>
    <property type="molecule type" value="Genomic_DNA"/>
</dbReference>